<dbReference type="OrthoDB" id="7573036at2"/>
<organism evidence="1 2">
    <name type="scientific">Microbulbifer marinus</name>
    <dbReference type="NCBI Taxonomy" id="658218"/>
    <lineage>
        <taxon>Bacteria</taxon>
        <taxon>Pseudomonadati</taxon>
        <taxon>Pseudomonadota</taxon>
        <taxon>Gammaproteobacteria</taxon>
        <taxon>Cellvibrionales</taxon>
        <taxon>Microbulbiferaceae</taxon>
        <taxon>Microbulbifer</taxon>
    </lineage>
</organism>
<protein>
    <recommendedName>
        <fullName evidence="3">Phage terminase small subunit</fullName>
    </recommendedName>
</protein>
<proteinExistence type="predicted"/>
<dbReference type="STRING" id="658218.SAMN05216562_2059"/>
<dbReference type="AlphaFoldDB" id="A0A1H3YZ93"/>
<dbReference type="Pfam" id="PF20901">
    <property type="entry name" value="Sf6_terminase"/>
    <property type="match status" value="1"/>
</dbReference>
<evidence type="ECO:0008006" key="3">
    <source>
        <dbReference type="Google" id="ProtNLM"/>
    </source>
</evidence>
<keyword evidence="2" id="KW-1185">Reference proteome</keyword>
<dbReference type="Gene3D" id="1.10.10.60">
    <property type="entry name" value="Homeodomain-like"/>
    <property type="match status" value="1"/>
</dbReference>
<reference evidence="2" key="1">
    <citation type="submission" date="2016-10" db="EMBL/GenBank/DDBJ databases">
        <authorList>
            <person name="Varghese N."/>
            <person name="Submissions S."/>
        </authorList>
    </citation>
    <scope>NUCLEOTIDE SEQUENCE [LARGE SCALE GENOMIC DNA]</scope>
    <source>
        <strain evidence="2">CGMCC 1.10657</strain>
    </source>
</reference>
<dbReference type="InterPro" id="IPR048683">
    <property type="entry name" value="Sf6_terminase"/>
</dbReference>
<evidence type="ECO:0000313" key="2">
    <source>
        <dbReference type="Proteomes" id="UP000198658"/>
    </source>
</evidence>
<sequence length="146" mass="16718">MTRPTIYNDELAEQICRRIADGESLHRICADSDMPSRSTVLLWLRSGERPEFLNQYLDAKDAKADFLADQVLEIADGCEGAERNTEIQAARLRIEARQWYSKVTAPKKYSDRLAVDQKTEHRTSDEMTPEQARAILLEHGIDPEQL</sequence>
<gene>
    <name evidence="1" type="ORF">SAMN05216562_2059</name>
</gene>
<dbReference type="EMBL" id="FNQO01000002">
    <property type="protein sequence ID" value="SEA16458.1"/>
    <property type="molecule type" value="Genomic_DNA"/>
</dbReference>
<accession>A0A1H3YZ93</accession>
<evidence type="ECO:0000313" key="1">
    <source>
        <dbReference type="EMBL" id="SEA16458.1"/>
    </source>
</evidence>
<name>A0A1H3YZ93_9GAMM</name>
<dbReference type="Proteomes" id="UP000198658">
    <property type="component" value="Unassembled WGS sequence"/>
</dbReference>
<dbReference type="RefSeq" id="WP_091387880.1">
    <property type="nucleotide sequence ID" value="NZ_FNQO01000002.1"/>
</dbReference>